<gene>
    <name evidence="3" type="ORF">ACFFHU_19515</name>
</gene>
<dbReference type="RefSeq" id="WP_377340899.1">
    <property type="nucleotide sequence ID" value="NZ_JBHLUE010000016.1"/>
</dbReference>
<protein>
    <submittedName>
        <fullName evidence="3">HIT family protein</fullName>
        <ecNumber evidence="3">2.1.1.-</ecNumber>
    </submittedName>
</protein>
<dbReference type="Pfam" id="PF01230">
    <property type="entry name" value="HIT"/>
    <property type="match status" value="1"/>
</dbReference>
<feature type="short sequence motif" description="Histidine triad motif" evidence="1">
    <location>
        <begin position="116"/>
        <end position="120"/>
    </location>
</feature>
<evidence type="ECO:0000256" key="1">
    <source>
        <dbReference type="PROSITE-ProRule" id="PRU00464"/>
    </source>
</evidence>
<dbReference type="GO" id="GO:0032259">
    <property type="term" value="P:methylation"/>
    <property type="evidence" value="ECO:0007669"/>
    <property type="project" value="UniProtKB-KW"/>
</dbReference>
<comment type="caution">
    <text evidence="3">The sequence shown here is derived from an EMBL/GenBank/DDBJ whole genome shotgun (WGS) entry which is preliminary data.</text>
</comment>
<dbReference type="Gene3D" id="3.30.428.10">
    <property type="entry name" value="HIT-like"/>
    <property type="match status" value="1"/>
</dbReference>
<name>A0ABV6P041_9ACTN</name>
<keyword evidence="3" id="KW-0808">Transferase</keyword>
<proteinExistence type="predicted"/>
<dbReference type="EMBL" id="JBHLUE010000016">
    <property type="protein sequence ID" value="MFC0566316.1"/>
    <property type="molecule type" value="Genomic_DNA"/>
</dbReference>
<organism evidence="3 4">
    <name type="scientific">Plantactinospora siamensis</name>
    <dbReference type="NCBI Taxonomy" id="555372"/>
    <lineage>
        <taxon>Bacteria</taxon>
        <taxon>Bacillati</taxon>
        <taxon>Actinomycetota</taxon>
        <taxon>Actinomycetes</taxon>
        <taxon>Micromonosporales</taxon>
        <taxon>Micromonosporaceae</taxon>
        <taxon>Plantactinospora</taxon>
    </lineage>
</organism>
<feature type="domain" description="HIT" evidence="2">
    <location>
        <begin position="24"/>
        <end position="131"/>
    </location>
</feature>
<dbReference type="PROSITE" id="PS51084">
    <property type="entry name" value="HIT_2"/>
    <property type="match status" value="1"/>
</dbReference>
<dbReference type="PANTHER" id="PTHR46648:SF1">
    <property type="entry name" value="ADENOSINE 5'-MONOPHOSPHORAMIDASE HNT1"/>
    <property type="match status" value="1"/>
</dbReference>
<dbReference type="InterPro" id="IPR036265">
    <property type="entry name" value="HIT-like_sf"/>
</dbReference>
<keyword evidence="4" id="KW-1185">Reference proteome</keyword>
<sequence>MAADDRVPIDLDGYVRRSRTGPCFVCAMLAGDPEYAHEIVYDDDTFVAFLSRYPTLYGYVLVAPREHLEHAIRDFDEAGYLRLQSVLYRVARAVESVVGGERTYLLSLGSQQGNAHLHWHVAPLPPGVPYERQQFHALMMSDGVIPWSPRQAAELAGRLRRALATPEGENPGPAL</sequence>
<dbReference type="PANTHER" id="PTHR46648">
    <property type="entry name" value="HIT FAMILY PROTEIN 1"/>
    <property type="match status" value="1"/>
</dbReference>
<dbReference type="InterPro" id="IPR001310">
    <property type="entry name" value="Histidine_triad_HIT"/>
</dbReference>
<accession>A0ABV6P041</accession>
<evidence type="ECO:0000259" key="2">
    <source>
        <dbReference type="PROSITE" id="PS51084"/>
    </source>
</evidence>
<dbReference type="GO" id="GO:0008168">
    <property type="term" value="F:methyltransferase activity"/>
    <property type="evidence" value="ECO:0007669"/>
    <property type="project" value="UniProtKB-KW"/>
</dbReference>
<reference evidence="3 4" key="1">
    <citation type="submission" date="2024-09" db="EMBL/GenBank/DDBJ databases">
        <authorList>
            <person name="Sun Q."/>
            <person name="Mori K."/>
        </authorList>
    </citation>
    <scope>NUCLEOTIDE SEQUENCE [LARGE SCALE GENOMIC DNA]</scope>
    <source>
        <strain evidence="3 4">TBRC 2205</strain>
    </source>
</reference>
<evidence type="ECO:0000313" key="3">
    <source>
        <dbReference type="EMBL" id="MFC0566316.1"/>
    </source>
</evidence>
<dbReference type="InterPro" id="IPR011146">
    <property type="entry name" value="HIT-like"/>
</dbReference>
<evidence type="ECO:0000313" key="4">
    <source>
        <dbReference type="Proteomes" id="UP001589894"/>
    </source>
</evidence>
<dbReference type="EC" id="2.1.1.-" evidence="3"/>
<dbReference type="Proteomes" id="UP001589894">
    <property type="component" value="Unassembled WGS sequence"/>
</dbReference>
<dbReference type="SUPFAM" id="SSF54197">
    <property type="entry name" value="HIT-like"/>
    <property type="match status" value="1"/>
</dbReference>
<keyword evidence="3" id="KW-0489">Methyltransferase</keyword>